<reference evidence="2" key="1">
    <citation type="submission" date="2013-08" db="EMBL/GenBank/DDBJ databases">
        <title>Gene expansion shapes genome architecture in the human pathogen Lichtheimia corymbifera: an evolutionary genomics analysis in the ancient terrestrial Mucorales (Mucoromycotina).</title>
        <authorList>
            <person name="Schwartze V.U."/>
            <person name="Winter S."/>
            <person name="Shelest E."/>
            <person name="Marcet-Houben M."/>
            <person name="Horn F."/>
            <person name="Wehner S."/>
            <person name="Hoffmann K."/>
            <person name="Riege K."/>
            <person name="Sammeth M."/>
            <person name="Nowrousian M."/>
            <person name="Valiante V."/>
            <person name="Linde J."/>
            <person name="Jacobsen I.D."/>
            <person name="Marz M."/>
            <person name="Brakhage A.A."/>
            <person name="Gabaldon T."/>
            <person name="Bocker S."/>
            <person name="Voigt K."/>
        </authorList>
    </citation>
    <scope>NUCLEOTIDE SEQUENCE [LARGE SCALE GENOMIC DNA]</scope>
    <source>
        <strain evidence="2">FSU 9682</strain>
    </source>
</reference>
<feature type="compositionally biased region" description="Polar residues" evidence="1">
    <location>
        <begin position="112"/>
        <end position="121"/>
    </location>
</feature>
<comment type="caution">
    <text evidence="2">The sequence shown here is derived from an EMBL/GenBank/DDBJ whole genome shotgun (WGS) entry which is preliminary data.</text>
</comment>
<gene>
    <name evidence="2" type="ORF">LCOR_09216.1</name>
</gene>
<dbReference type="VEuPathDB" id="FungiDB:LCOR_09216.1"/>
<sequence>MSCGLSSIIDLIDLSKLNKQASGDIISASGYYLKKLESRVRDGWITIHELSLDDGWTRHLSTFDRQKSAFDKDLCSRWTESDYIVKIWGPIIESILAINNSKIRLKTGESVNNISSQTHPSPSLARPGQATSH</sequence>
<accession>A0A068S7K2</accession>
<dbReference type="Proteomes" id="UP000027586">
    <property type="component" value="Unassembled WGS sequence"/>
</dbReference>
<proteinExistence type="predicted"/>
<name>A0A068S7K2_9FUNG</name>
<evidence type="ECO:0000256" key="1">
    <source>
        <dbReference type="SAM" id="MobiDB-lite"/>
    </source>
</evidence>
<keyword evidence="3" id="KW-1185">Reference proteome</keyword>
<protein>
    <submittedName>
        <fullName evidence="2">Uncharacterized protein</fullName>
    </submittedName>
</protein>
<organism evidence="2 3">
    <name type="scientific">Lichtheimia corymbifera JMRC:FSU:9682</name>
    <dbReference type="NCBI Taxonomy" id="1263082"/>
    <lineage>
        <taxon>Eukaryota</taxon>
        <taxon>Fungi</taxon>
        <taxon>Fungi incertae sedis</taxon>
        <taxon>Mucoromycota</taxon>
        <taxon>Mucoromycotina</taxon>
        <taxon>Mucoromycetes</taxon>
        <taxon>Mucorales</taxon>
        <taxon>Lichtheimiaceae</taxon>
        <taxon>Lichtheimia</taxon>
    </lineage>
</organism>
<dbReference type="AlphaFoldDB" id="A0A068S7K2"/>
<evidence type="ECO:0000313" key="2">
    <source>
        <dbReference type="EMBL" id="CDH58353.1"/>
    </source>
</evidence>
<dbReference type="OrthoDB" id="2209674at2759"/>
<feature type="region of interest" description="Disordered" evidence="1">
    <location>
        <begin position="112"/>
        <end position="133"/>
    </location>
</feature>
<dbReference type="EMBL" id="CBTN010000055">
    <property type="protein sequence ID" value="CDH58353.1"/>
    <property type="molecule type" value="Genomic_DNA"/>
</dbReference>
<evidence type="ECO:0000313" key="3">
    <source>
        <dbReference type="Proteomes" id="UP000027586"/>
    </source>
</evidence>